<dbReference type="GO" id="GO:0045254">
    <property type="term" value="C:pyruvate dehydrogenase complex"/>
    <property type="evidence" value="ECO:0007669"/>
    <property type="project" value="InterPro"/>
</dbReference>
<dbReference type="InterPro" id="IPR003016">
    <property type="entry name" value="2-oxoA_DH_lipoyl-BS"/>
</dbReference>
<reference evidence="4 5" key="1">
    <citation type="submission" date="2016-11" db="EMBL/GenBank/DDBJ databases">
        <authorList>
            <person name="Jaros S."/>
            <person name="Januszkiewicz K."/>
            <person name="Wedrychowicz H."/>
        </authorList>
    </citation>
    <scope>NUCLEOTIDE SEQUENCE [LARGE SCALE GENOMIC DNA]</scope>
    <source>
        <strain evidence="4 5">DSM 29589</strain>
    </source>
</reference>
<dbReference type="InterPro" id="IPR000089">
    <property type="entry name" value="Biotin_lipoyl"/>
</dbReference>
<dbReference type="Pfam" id="PF00364">
    <property type="entry name" value="Biotin_lipoyl"/>
    <property type="match status" value="1"/>
</dbReference>
<proteinExistence type="predicted"/>
<evidence type="ECO:0000259" key="3">
    <source>
        <dbReference type="PROSITE" id="PS50968"/>
    </source>
</evidence>
<dbReference type="Proteomes" id="UP000183974">
    <property type="component" value="Unassembled WGS sequence"/>
</dbReference>
<organism evidence="4 5">
    <name type="scientific">Roseovarius pacificus</name>
    <dbReference type="NCBI Taxonomy" id="337701"/>
    <lineage>
        <taxon>Bacteria</taxon>
        <taxon>Pseudomonadati</taxon>
        <taxon>Pseudomonadota</taxon>
        <taxon>Alphaproteobacteria</taxon>
        <taxon>Rhodobacterales</taxon>
        <taxon>Roseobacteraceae</taxon>
        <taxon>Roseovarius</taxon>
    </lineage>
</organism>
<dbReference type="InterPro" id="IPR011053">
    <property type="entry name" value="Single_hybrid_motif"/>
</dbReference>
<dbReference type="SUPFAM" id="SSF51230">
    <property type="entry name" value="Single hybrid motif"/>
    <property type="match status" value="1"/>
</dbReference>
<dbReference type="PANTHER" id="PTHR23151">
    <property type="entry name" value="DIHYDROLIPOAMIDE ACETYL/SUCCINYL-TRANSFERASE-RELATED"/>
    <property type="match status" value="1"/>
</dbReference>
<comment type="cofactor">
    <cofactor evidence="1">
        <name>(R)-lipoate</name>
        <dbReference type="ChEBI" id="CHEBI:83088"/>
    </cofactor>
</comment>
<keyword evidence="2" id="KW-0450">Lipoyl</keyword>
<evidence type="ECO:0000256" key="2">
    <source>
        <dbReference type="ARBA" id="ARBA00022823"/>
    </source>
</evidence>
<dbReference type="InterPro" id="IPR045257">
    <property type="entry name" value="E2/Pdx1"/>
</dbReference>
<keyword evidence="5" id="KW-1185">Reference proteome</keyword>
<dbReference type="PROSITE" id="PS00189">
    <property type="entry name" value="LIPOYL"/>
    <property type="match status" value="1"/>
</dbReference>
<dbReference type="CDD" id="cd06849">
    <property type="entry name" value="lipoyl_domain"/>
    <property type="match status" value="1"/>
</dbReference>
<evidence type="ECO:0000313" key="4">
    <source>
        <dbReference type="EMBL" id="SHL21913.1"/>
    </source>
</evidence>
<accession>A0A1M6YUY7</accession>
<sequence length="103" mass="11010">MAGDMIRALTMPKFGLTMKEGKVAKWSVAEGDRLSKGDEVADIETDKITNALEAPVGGVLRRKVAEEGATLPVGELIGVMADEDVPDDEVEAFISGFEPEQMS</sequence>
<dbReference type="AlphaFoldDB" id="A0A1M6YUY7"/>
<gene>
    <name evidence="4" type="ORF">SAMN05444398_1011041</name>
</gene>
<dbReference type="EMBL" id="FRBR01000001">
    <property type="protein sequence ID" value="SHL21913.1"/>
    <property type="molecule type" value="Genomic_DNA"/>
</dbReference>
<feature type="domain" description="Lipoyl-binding" evidence="3">
    <location>
        <begin position="6"/>
        <end position="81"/>
    </location>
</feature>
<dbReference type="GO" id="GO:0006086">
    <property type="term" value="P:pyruvate decarboxylation to acetyl-CoA"/>
    <property type="evidence" value="ECO:0007669"/>
    <property type="project" value="InterPro"/>
</dbReference>
<evidence type="ECO:0000256" key="1">
    <source>
        <dbReference type="ARBA" id="ARBA00001938"/>
    </source>
</evidence>
<dbReference type="STRING" id="337701.SAMN05444398_1011041"/>
<protein>
    <submittedName>
        <fullName evidence="4">Biotin-requiring enzyme</fullName>
    </submittedName>
</protein>
<dbReference type="OrthoDB" id="9804723at2"/>
<evidence type="ECO:0000313" key="5">
    <source>
        <dbReference type="Proteomes" id="UP000183974"/>
    </source>
</evidence>
<name>A0A1M6YUY7_9RHOB</name>
<dbReference type="PANTHER" id="PTHR23151:SF90">
    <property type="entry name" value="DIHYDROLIPOYLLYSINE-RESIDUE ACETYLTRANSFERASE COMPONENT OF PYRUVATE DEHYDROGENASE COMPLEX, MITOCHONDRIAL-RELATED"/>
    <property type="match status" value="1"/>
</dbReference>
<dbReference type="Gene3D" id="2.40.50.100">
    <property type="match status" value="1"/>
</dbReference>
<dbReference type="PROSITE" id="PS50968">
    <property type="entry name" value="BIOTINYL_LIPOYL"/>
    <property type="match status" value="1"/>
</dbReference>
<dbReference type="RefSeq" id="WP_073033455.1">
    <property type="nucleotide sequence ID" value="NZ_BMLR01000001.1"/>
</dbReference>